<dbReference type="Proteomes" id="UP000832034">
    <property type="component" value="Chromosome"/>
</dbReference>
<keyword evidence="8" id="KW-0251">Elongation factor</keyword>
<evidence type="ECO:0000256" key="3">
    <source>
        <dbReference type="ARBA" id="ARBA00024303"/>
    </source>
</evidence>
<evidence type="ECO:0000313" key="9">
    <source>
        <dbReference type="Proteomes" id="UP000832034"/>
    </source>
</evidence>
<comment type="function">
    <text evidence="3">Protein-arginine rhamnosyltransferase that catalyzes the transfer of a single rhamnose to elongation factor P (EF-P) on 'Lys-32', a modification required for EF-P-dependent rescue of polyproline stalled ribosomes.</text>
</comment>
<comment type="similarity">
    <text evidence="4">Belongs to the glycosyltransferase 104 family.</text>
</comment>
<evidence type="ECO:0000256" key="5">
    <source>
        <dbReference type="ARBA" id="ARBA00024416"/>
    </source>
</evidence>
<accession>A0ABY4EB21</accession>
<dbReference type="Pfam" id="PF10093">
    <property type="entry name" value="EarP"/>
    <property type="match status" value="1"/>
</dbReference>
<evidence type="ECO:0000313" key="8">
    <source>
        <dbReference type="EMBL" id="UOO91773.1"/>
    </source>
</evidence>
<evidence type="ECO:0000256" key="7">
    <source>
        <dbReference type="ARBA" id="ARBA00048472"/>
    </source>
</evidence>
<dbReference type="GO" id="GO:0003746">
    <property type="term" value="F:translation elongation factor activity"/>
    <property type="evidence" value="ECO:0007669"/>
    <property type="project" value="UniProtKB-KW"/>
</dbReference>
<reference evidence="8" key="1">
    <citation type="submission" date="2021-12" db="EMBL/GenBank/DDBJ databases">
        <authorList>
            <person name="Veyrier F.J."/>
        </authorList>
    </citation>
    <scope>NUCLEOTIDE SEQUENCE</scope>
    <source>
        <strain evidence="8">SAG 1488-6</strain>
    </source>
</reference>
<keyword evidence="2" id="KW-0808">Transferase</keyword>
<protein>
    <recommendedName>
        <fullName evidence="5">Protein-arginine rhamnosyltransferase</fullName>
    </recommendedName>
    <alternativeName>
        <fullName evidence="6">EF-P arginine rhamnosyltransferase</fullName>
    </alternativeName>
</protein>
<proteinExistence type="inferred from homology"/>
<gene>
    <name evidence="8" type="ORF">LVJ81_09030</name>
</gene>
<dbReference type="EMBL" id="CP091512">
    <property type="protein sequence ID" value="UOO91773.1"/>
    <property type="molecule type" value="Genomic_DNA"/>
</dbReference>
<comment type="catalytic activity">
    <reaction evidence="7">
        <text>dTDP-beta-L-rhamnose + L-arginyl-[protein] = N(omega)-(alpha-L-rhamnosyl)-L-arginyl-[protein] + dTDP + H(+)</text>
        <dbReference type="Rhea" id="RHEA:66692"/>
        <dbReference type="Rhea" id="RHEA-COMP:10532"/>
        <dbReference type="Rhea" id="RHEA-COMP:17096"/>
        <dbReference type="ChEBI" id="CHEBI:15378"/>
        <dbReference type="ChEBI" id="CHEBI:29965"/>
        <dbReference type="ChEBI" id="CHEBI:57510"/>
        <dbReference type="ChEBI" id="CHEBI:58369"/>
        <dbReference type="ChEBI" id="CHEBI:167445"/>
    </reaction>
    <physiologicalReaction direction="left-to-right" evidence="7">
        <dbReference type="Rhea" id="RHEA:66693"/>
    </physiologicalReaction>
</comment>
<reference evidence="8" key="2">
    <citation type="journal article" date="2022" name="Res Sq">
        <title>Evolution of multicellular longitudinally dividing oral cavity symbionts (Neisseriaceae).</title>
        <authorList>
            <person name="Nyongesa S."/>
            <person name="Weber P."/>
            <person name="Bernet E."/>
            <person name="Pullido F."/>
            <person name="Nieckarz M."/>
            <person name="Delaby M."/>
            <person name="Nieves C."/>
            <person name="Viehboeck T."/>
            <person name="Krause N."/>
            <person name="Rivera-Millot A."/>
            <person name="Nakamura A."/>
            <person name="Vischer N."/>
            <person name="VanNieuwenhze M."/>
            <person name="Brun Y."/>
            <person name="Cava F."/>
            <person name="Bulgheresi S."/>
            <person name="Veyrier F."/>
        </authorList>
    </citation>
    <scope>NUCLEOTIDE SEQUENCE</scope>
    <source>
        <strain evidence="8">SAG 1488-6</strain>
    </source>
</reference>
<keyword evidence="1" id="KW-0328">Glycosyltransferase</keyword>
<keyword evidence="8" id="KW-0648">Protein biosynthesis</keyword>
<evidence type="ECO:0000256" key="1">
    <source>
        <dbReference type="ARBA" id="ARBA00022676"/>
    </source>
</evidence>
<evidence type="ECO:0000256" key="2">
    <source>
        <dbReference type="ARBA" id="ARBA00022679"/>
    </source>
</evidence>
<name>A0ABY4EB21_VITST</name>
<dbReference type="InterPro" id="IPR016633">
    <property type="entry name" value="EarP"/>
</dbReference>
<organism evidence="8 9">
    <name type="scientific">Vitreoscilla stercoraria</name>
    <dbReference type="NCBI Taxonomy" id="61"/>
    <lineage>
        <taxon>Bacteria</taxon>
        <taxon>Pseudomonadati</taxon>
        <taxon>Pseudomonadota</taxon>
        <taxon>Betaproteobacteria</taxon>
        <taxon>Neisseriales</taxon>
        <taxon>Neisseriaceae</taxon>
        <taxon>Vitreoscilla</taxon>
    </lineage>
</organism>
<dbReference type="RefSeq" id="WP_019958623.1">
    <property type="nucleotide sequence ID" value="NZ_CP091512.1"/>
</dbReference>
<evidence type="ECO:0000256" key="4">
    <source>
        <dbReference type="ARBA" id="ARBA00024346"/>
    </source>
</evidence>
<evidence type="ECO:0000256" key="6">
    <source>
        <dbReference type="ARBA" id="ARBA00030025"/>
    </source>
</evidence>
<keyword evidence="9" id="KW-1185">Reference proteome</keyword>
<sequence>MKKNKLCAWLFCRVIDNFGDIGVSWRLAKQLVCEQNMQVVLWVDDWQAVQALLPDVGHQPCEYEGVLLLFWNEAQSMQGLQNMPAADAVIETFACDVPETVLQWLTEQKQVVWLNLEYLTAEDWVDGIHLLPSLQSNGVAKYFFCPGFSEQTGGVSYEQNLLAKKWPVDSLHKQALREQYALPSIAGNTHVYVFGYADEMWPLWFEMWAHGAQSLTVWLAKGSVLTQLQTQYPVLQALQQVGDSVVWGRVTVCLVPFVAQAQFDEVLQAADVCVVRGEDSVLRALWQGQVFWWQIYRQEAQAHHIKLKAFWQRFVDDTEILQDAAAQKVWQSHQLLSDELNGVRHLSVSERAQAWQYVCEHQVYLAVFLQKWRQLLWDKGSLATQLANFIRHQLK</sequence>